<evidence type="ECO:0000313" key="1">
    <source>
        <dbReference type="EMBL" id="AGH44537.1"/>
    </source>
</evidence>
<sequence>MQSFNDVLKRAAIDTIDNLGQFVYIRGLKFEAIFRDEEFETDAGFQRIVSITITAIESSKVRKGDPVIVGNTAYSLKSIPETSDQLIEIELKRA</sequence>
<dbReference type="RefSeq" id="WP_007636467.1">
    <property type="nucleotide sequence ID" value="NC_020514.1"/>
</dbReference>
<accession>K7A7Q0</accession>
<proteinExistence type="predicted"/>
<dbReference type="PATRIC" id="fig|1129794.4.peg.2407"/>
<dbReference type="EMBL" id="CP003837">
    <property type="protein sequence ID" value="AGH44537.1"/>
    <property type="molecule type" value="Genomic_DNA"/>
</dbReference>
<evidence type="ECO:0008006" key="3">
    <source>
        <dbReference type="Google" id="ProtNLM"/>
    </source>
</evidence>
<dbReference type="AlphaFoldDB" id="K7A7Q0"/>
<name>K7A7Q0_9ALTE</name>
<dbReference type="KEGG" id="gps:C427_2428"/>
<organism evidence="1 2">
    <name type="scientific">Paraglaciecola psychrophila 170</name>
    <dbReference type="NCBI Taxonomy" id="1129794"/>
    <lineage>
        <taxon>Bacteria</taxon>
        <taxon>Pseudomonadati</taxon>
        <taxon>Pseudomonadota</taxon>
        <taxon>Gammaproteobacteria</taxon>
        <taxon>Alteromonadales</taxon>
        <taxon>Alteromonadaceae</taxon>
        <taxon>Paraglaciecola</taxon>
    </lineage>
</organism>
<dbReference type="STRING" id="1129794.C427_2428"/>
<dbReference type="Proteomes" id="UP000011864">
    <property type="component" value="Chromosome"/>
</dbReference>
<protein>
    <recommendedName>
        <fullName evidence="3">Phage protein</fullName>
    </recommendedName>
</protein>
<dbReference type="HOGENOM" id="CLU_2383519_0_0_6"/>
<reference evidence="1 2" key="1">
    <citation type="journal article" date="2013" name="Genome Announc.">
        <title>Complete Genome Sequence of Glaciecola psychrophila Strain 170T.</title>
        <authorList>
            <person name="Yin J."/>
            <person name="Chen J."/>
            <person name="Liu G."/>
            <person name="Yu Y."/>
            <person name="Song L."/>
            <person name="Wang X."/>
            <person name="Qu X."/>
        </authorList>
    </citation>
    <scope>NUCLEOTIDE SEQUENCE [LARGE SCALE GENOMIC DNA]</scope>
    <source>
        <strain evidence="1 2">170</strain>
    </source>
</reference>
<keyword evidence="2" id="KW-1185">Reference proteome</keyword>
<evidence type="ECO:0000313" key="2">
    <source>
        <dbReference type="Proteomes" id="UP000011864"/>
    </source>
</evidence>
<gene>
    <name evidence="1" type="ORF">C427_2428</name>
</gene>